<feature type="region of interest" description="Disordered" evidence="1">
    <location>
        <begin position="434"/>
        <end position="512"/>
    </location>
</feature>
<feature type="compositionally biased region" description="Polar residues" evidence="1">
    <location>
        <begin position="279"/>
        <end position="292"/>
    </location>
</feature>
<feature type="region of interest" description="Disordered" evidence="1">
    <location>
        <begin position="741"/>
        <end position="792"/>
    </location>
</feature>
<organism evidence="2 3">
    <name type="scientific">Stereocaulon virgatum</name>
    <dbReference type="NCBI Taxonomy" id="373712"/>
    <lineage>
        <taxon>Eukaryota</taxon>
        <taxon>Fungi</taxon>
        <taxon>Dikarya</taxon>
        <taxon>Ascomycota</taxon>
        <taxon>Pezizomycotina</taxon>
        <taxon>Lecanoromycetes</taxon>
        <taxon>OSLEUM clade</taxon>
        <taxon>Lecanoromycetidae</taxon>
        <taxon>Lecanorales</taxon>
        <taxon>Lecanorineae</taxon>
        <taxon>Stereocaulaceae</taxon>
        <taxon>Stereocaulon</taxon>
    </lineage>
</organism>
<reference evidence="2 3" key="1">
    <citation type="submission" date="2024-09" db="EMBL/GenBank/DDBJ databases">
        <title>Rethinking Asexuality: The Enigmatic Case of Functional Sexual Genes in Lepraria (Stereocaulaceae).</title>
        <authorList>
            <person name="Doellman M."/>
            <person name="Sun Y."/>
            <person name="Barcenas-Pena A."/>
            <person name="Lumbsch H.T."/>
            <person name="Grewe F."/>
        </authorList>
    </citation>
    <scope>NUCLEOTIDE SEQUENCE [LARGE SCALE GENOMIC DNA]</scope>
    <source>
        <strain evidence="2 3">Mercado 3170</strain>
    </source>
</reference>
<evidence type="ECO:0000313" key="2">
    <source>
        <dbReference type="EMBL" id="KAL2042663.1"/>
    </source>
</evidence>
<accession>A0ABR4AC67</accession>
<feature type="region of interest" description="Disordered" evidence="1">
    <location>
        <begin position="351"/>
        <end position="393"/>
    </location>
</feature>
<gene>
    <name evidence="2" type="ORF">N7G274_004422</name>
</gene>
<proteinExistence type="predicted"/>
<feature type="region of interest" description="Disordered" evidence="1">
    <location>
        <begin position="268"/>
        <end position="301"/>
    </location>
</feature>
<feature type="compositionally biased region" description="Low complexity" evidence="1">
    <location>
        <begin position="384"/>
        <end position="393"/>
    </location>
</feature>
<comment type="caution">
    <text evidence="2">The sequence shown here is derived from an EMBL/GenBank/DDBJ whole genome shotgun (WGS) entry which is preliminary data.</text>
</comment>
<evidence type="ECO:0000313" key="3">
    <source>
        <dbReference type="Proteomes" id="UP001590950"/>
    </source>
</evidence>
<feature type="region of interest" description="Disordered" evidence="1">
    <location>
        <begin position="148"/>
        <end position="168"/>
    </location>
</feature>
<dbReference type="Proteomes" id="UP001590950">
    <property type="component" value="Unassembled WGS sequence"/>
</dbReference>
<name>A0ABR4AC67_9LECA</name>
<feature type="compositionally biased region" description="Polar residues" evidence="1">
    <location>
        <begin position="351"/>
        <end position="360"/>
    </location>
</feature>
<feature type="compositionally biased region" description="Polar residues" evidence="1">
    <location>
        <begin position="459"/>
        <end position="470"/>
    </location>
</feature>
<feature type="region of interest" description="Disordered" evidence="1">
    <location>
        <begin position="82"/>
        <end position="107"/>
    </location>
</feature>
<dbReference type="EMBL" id="JBEFKJ010000013">
    <property type="protein sequence ID" value="KAL2042663.1"/>
    <property type="molecule type" value="Genomic_DNA"/>
</dbReference>
<protein>
    <submittedName>
        <fullName evidence="2">Uncharacterized protein</fullName>
    </submittedName>
</protein>
<evidence type="ECO:0000256" key="1">
    <source>
        <dbReference type="SAM" id="MobiDB-lite"/>
    </source>
</evidence>
<feature type="region of interest" description="Disordered" evidence="1">
    <location>
        <begin position="1"/>
        <end position="27"/>
    </location>
</feature>
<keyword evidence="3" id="KW-1185">Reference proteome</keyword>
<feature type="compositionally biased region" description="Polar residues" evidence="1">
    <location>
        <begin position="756"/>
        <end position="770"/>
    </location>
</feature>
<sequence length="898" mass="96292">MESGVTPVKGAEKSDILKQLSQRPPRLGGFTRFSALESWAEFSDERNFGRIRQYLLEPDPAPVEDTSSKPIASKHFLKGLFRSHSDRKSSRQSKKMSKVQSQQAERKLPVVAQRTSYGGKYGQIVTNQVYDVNKNASTYQINVTRGASTGKQVRKPTEPATDNVSSTTISSLKKVTGFRRPIDGAPVQQASDGTMPTGTPSPYQTANLQEPTLERLATKADRCPNENFPPGSSISQIPKPLIDVPLQPVHHANESFVVSRKEYPHLLLRDDKGPKTPRASRTSIPKSESQPTIRDFAPNGRAQVQRAKAARARSRSPAKRISKQKSAASSIVDIPIFPTFNGQSLNSEVSTFPITDSTGPDSGVKSQAPPPTTFTHRPIPSLQPSPIAASSPKAPSIISAESLAEDLHSNTSSVVVSDAHIATLIHNQAAATINHCTSTPPQPGPAPTKALPSLPEGQTPMTPTRLSESSYRMPATPERSSPTSPVKLPQRSPARYRFTPVDRESPSPPKRIQEPVCINAVDDTEQVTARPANEIQEIEKLHPSPAQGKKRRRAVALPKPEGLPESLGVDDIDHITEKAKAIKARDLARMKSQKAEIEDVDVGRTKAGEKAVISSENEEEVVKGEGPVLLPSPPSFDESAQSTIINPIHLHPSQLSGLSISTTFQGDSSMLPQKLSPIMVLAEQEPITVQRTTFQKSRASTADFRQASISKTTNGLCPFPSKPLSPTLHFPDEILDNKDKSQRPLSAHSMPPPNTRPATNRVPTPLSPSLLSGAPFQAQPTRSSLRDPGHDVPIRTNIAEAVTELEARVEAVERKNCMLERAFLAVLDAGAGYGSIGAGRVEIGALGAGLGGGVSEQKRASGTNSLHAGLGNLLAVHSGDAGAPVTAGAGRLSTSSVP</sequence>
<feature type="region of interest" description="Disordered" evidence="1">
    <location>
        <begin position="610"/>
        <end position="639"/>
    </location>
</feature>